<reference evidence="1 2" key="1">
    <citation type="submission" date="2013-10" db="EMBL/GenBank/DDBJ databases">
        <title>Complete genome sequence of Corynebacterium lactis DSM 45799(T), isolated from raw cow milk.</title>
        <authorList>
            <person name="Ruckert C."/>
            <person name="Albersmeier A."/>
            <person name="Lipski A."/>
            <person name="Kalinowski J."/>
        </authorList>
    </citation>
    <scope>NUCLEOTIDE SEQUENCE [LARGE SCALE GENOMIC DNA]</scope>
    <source>
        <strain evidence="1 2">RW2-5</strain>
    </source>
</reference>
<accession>A0A0K2H495</accession>
<evidence type="ECO:0000313" key="1">
    <source>
        <dbReference type="EMBL" id="ALA68536.1"/>
    </source>
</evidence>
<name>A0A0K2H495_9CORY</name>
<gene>
    <name evidence="1" type="ORF">CLAC_07090</name>
</gene>
<dbReference type="KEGG" id="clw:CLAC_07090"/>
<dbReference type="EMBL" id="CP006841">
    <property type="protein sequence ID" value="ALA68536.1"/>
    <property type="molecule type" value="Genomic_DNA"/>
</dbReference>
<protein>
    <submittedName>
        <fullName evidence="1">Uncharacterized protein</fullName>
    </submittedName>
</protein>
<sequence>MNSPKGFGVIQGDSLFQVMAVNIRKTSNFGGASFEFRQCSSERVGDFISGIVAGGKVLIVGVFIHRHDFSHFLWGN</sequence>
<dbReference type="AlphaFoldDB" id="A0A0K2H495"/>
<dbReference type="PATRIC" id="fig|1408189.4.peg.1416"/>
<proteinExistence type="predicted"/>
<organism evidence="1 2">
    <name type="scientific">Corynebacterium lactis RW2-5</name>
    <dbReference type="NCBI Taxonomy" id="1408189"/>
    <lineage>
        <taxon>Bacteria</taxon>
        <taxon>Bacillati</taxon>
        <taxon>Actinomycetota</taxon>
        <taxon>Actinomycetes</taxon>
        <taxon>Mycobacteriales</taxon>
        <taxon>Corynebacteriaceae</taxon>
        <taxon>Corynebacterium</taxon>
    </lineage>
</organism>
<dbReference type="RefSeq" id="WP_053412286.1">
    <property type="nucleotide sequence ID" value="NZ_CP006841.1"/>
</dbReference>
<evidence type="ECO:0000313" key="2">
    <source>
        <dbReference type="Proteomes" id="UP000058446"/>
    </source>
</evidence>
<keyword evidence="2" id="KW-1185">Reference proteome</keyword>
<dbReference type="Proteomes" id="UP000058446">
    <property type="component" value="Chromosome"/>
</dbReference>